<keyword evidence="3" id="KW-1185">Reference proteome</keyword>
<gene>
    <name evidence="2" type="ORF">FMM02_08385</name>
</gene>
<dbReference type="AlphaFoldDB" id="A0A516IUI7"/>
<proteinExistence type="predicted"/>
<dbReference type="InterPro" id="IPR011041">
    <property type="entry name" value="Quinoprot_gluc/sorb_DH_b-prop"/>
</dbReference>
<reference evidence="2 3" key="1">
    <citation type="submission" date="2019-07" db="EMBL/GenBank/DDBJ databases">
        <title>Sphingomonas AE3 Genome sequencing and assembly.</title>
        <authorList>
            <person name="Kim H."/>
        </authorList>
    </citation>
    <scope>NUCLEOTIDE SEQUENCE [LARGE SCALE GENOMIC DNA]</scope>
    <source>
        <strain evidence="2 3">AE3</strain>
    </source>
</reference>
<sequence>MQGLLAATMLMGCQAQTSAQSGNVGEKPFTAVEIATFDSPWAMEFLPGSGVPLTNLALLSEKDGKLWLVDISDGKRLPISGVPPVKAAGQGGLGDVMPHPDFAANRRVYLTFVEPGPDGISGAALGYGTLDLADTAAPTLRDFKIIWRQQPKVSGNGHFSHRIAFGPDGLLYLSSGDRQKMEPAQDLGGNLGKILRLTDEGQPAPGNPWASRGGVAAEIWSIGHRNALGLQFAPDGRLWEHEMGPQGGDEVNLILPGKNYGWPRASNGSHYGGGEIPDHKTGDGYETPKVWWTPSISPGGLLIYSGDKFPRWKGDALVAALSGEALIRIDLDGDKAVKAEQWNMGARIRAVDQGPQGSVYLLEDGGRLLRLDPAAAR</sequence>
<accession>A0A516IUI7</accession>
<dbReference type="PANTHER" id="PTHR19328">
    <property type="entry name" value="HEDGEHOG-INTERACTING PROTEIN"/>
    <property type="match status" value="1"/>
</dbReference>
<protein>
    <submittedName>
        <fullName evidence="2">PQQ-dependent sugar dehydrogenase</fullName>
    </submittedName>
</protein>
<dbReference type="SUPFAM" id="SSF50952">
    <property type="entry name" value="Soluble quinoprotein glucose dehydrogenase"/>
    <property type="match status" value="1"/>
</dbReference>
<evidence type="ECO:0000313" key="2">
    <source>
        <dbReference type="EMBL" id="QDP20587.1"/>
    </source>
</evidence>
<organism evidence="2 3">
    <name type="scientific">Sphingomonas xanthus</name>
    <dbReference type="NCBI Taxonomy" id="2594473"/>
    <lineage>
        <taxon>Bacteria</taxon>
        <taxon>Pseudomonadati</taxon>
        <taxon>Pseudomonadota</taxon>
        <taxon>Alphaproteobacteria</taxon>
        <taxon>Sphingomonadales</taxon>
        <taxon>Sphingomonadaceae</taxon>
        <taxon>Sphingomonas</taxon>
    </lineage>
</organism>
<dbReference type="InterPro" id="IPR012938">
    <property type="entry name" value="Glc/Sorbosone_DH"/>
</dbReference>
<evidence type="ECO:0000313" key="3">
    <source>
        <dbReference type="Proteomes" id="UP000321857"/>
    </source>
</evidence>
<evidence type="ECO:0000259" key="1">
    <source>
        <dbReference type="Pfam" id="PF07995"/>
    </source>
</evidence>
<name>A0A516IUI7_9SPHN</name>
<dbReference type="OrthoDB" id="9770043at2"/>
<dbReference type="InterPro" id="IPR011042">
    <property type="entry name" value="6-blade_b-propeller_TolB-like"/>
</dbReference>
<dbReference type="EMBL" id="CP041659">
    <property type="protein sequence ID" value="QDP20587.1"/>
    <property type="molecule type" value="Genomic_DNA"/>
</dbReference>
<dbReference type="Pfam" id="PF07995">
    <property type="entry name" value="GSDH"/>
    <property type="match status" value="1"/>
</dbReference>
<dbReference type="PANTHER" id="PTHR19328:SF75">
    <property type="entry name" value="ALDOSE SUGAR DEHYDROGENASE YLII"/>
    <property type="match status" value="1"/>
</dbReference>
<dbReference type="KEGG" id="sxa:FMM02_08385"/>
<dbReference type="Gene3D" id="2.120.10.30">
    <property type="entry name" value="TolB, C-terminal domain"/>
    <property type="match status" value="1"/>
</dbReference>
<dbReference type="Proteomes" id="UP000321857">
    <property type="component" value="Chromosome"/>
</dbReference>
<feature type="domain" description="Glucose/Sorbosone dehydrogenase" evidence="1">
    <location>
        <begin position="37"/>
        <end position="370"/>
    </location>
</feature>